<comment type="catalytic activity">
    <reaction evidence="9">
        <text>L-seryl-[protein] + ATP = O-phospho-L-seryl-[protein] + ADP + H(+)</text>
        <dbReference type="Rhea" id="RHEA:17989"/>
        <dbReference type="Rhea" id="RHEA-COMP:9863"/>
        <dbReference type="Rhea" id="RHEA-COMP:11604"/>
        <dbReference type="ChEBI" id="CHEBI:15378"/>
        <dbReference type="ChEBI" id="CHEBI:29999"/>
        <dbReference type="ChEBI" id="CHEBI:30616"/>
        <dbReference type="ChEBI" id="CHEBI:83421"/>
        <dbReference type="ChEBI" id="CHEBI:456216"/>
        <dbReference type="EC" id="2.7.11.22"/>
    </reaction>
</comment>
<dbReference type="FunFam" id="3.30.200.20:FF:000049">
    <property type="entry name" value="cyclin-dependent kinase-like 1 isoform X1"/>
    <property type="match status" value="1"/>
</dbReference>
<dbReference type="InterPro" id="IPR008271">
    <property type="entry name" value="Ser/Thr_kinase_AS"/>
</dbReference>
<dbReference type="GO" id="GO:0004693">
    <property type="term" value="F:cyclin-dependent protein serine/threonine kinase activity"/>
    <property type="evidence" value="ECO:0007669"/>
    <property type="project" value="UniProtKB-EC"/>
</dbReference>
<keyword evidence="3" id="KW-0723">Serine/threonine-protein kinase</keyword>
<dbReference type="EMBL" id="SJOL01009574">
    <property type="protein sequence ID" value="TGZ56841.1"/>
    <property type="molecule type" value="Genomic_DNA"/>
</dbReference>
<dbReference type="FunFam" id="1.10.510.10:FF:000624">
    <property type="entry name" value="Mitogen-activated protein kinase"/>
    <property type="match status" value="1"/>
</dbReference>
<dbReference type="GO" id="GO:0005524">
    <property type="term" value="F:ATP binding"/>
    <property type="evidence" value="ECO:0007669"/>
    <property type="project" value="UniProtKB-UniRule"/>
</dbReference>
<feature type="compositionally biased region" description="Polar residues" evidence="11">
    <location>
        <begin position="379"/>
        <end position="406"/>
    </location>
</feature>
<feature type="region of interest" description="Disordered" evidence="11">
    <location>
        <begin position="309"/>
        <end position="336"/>
    </location>
</feature>
<name>A0A4S2L2P0_OPIFE</name>
<keyword evidence="5 10" id="KW-0547">Nucleotide-binding</keyword>
<feature type="compositionally biased region" description="Low complexity" evidence="11">
    <location>
        <begin position="487"/>
        <end position="504"/>
    </location>
</feature>
<keyword evidence="6" id="KW-0418">Kinase</keyword>
<organism evidence="13 14">
    <name type="scientific">Opisthorchis felineus</name>
    <dbReference type="NCBI Taxonomy" id="147828"/>
    <lineage>
        <taxon>Eukaryota</taxon>
        <taxon>Metazoa</taxon>
        <taxon>Spiralia</taxon>
        <taxon>Lophotrochozoa</taxon>
        <taxon>Platyhelminthes</taxon>
        <taxon>Trematoda</taxon>
        <taxon>Digenea</taxon>
        <taxon>Opisthorchiida</taxon>
        <taxon>Opisthorchiata</taxon>
        <taxon>Opisthorchiidae</taxon>
        <taxon>Opisthorchis</taxon>
    </lineage>
</organism>
<evidence type="ECO:0000256" key="3">
    <source>
        <dbReference type="ARBA" id="ARBA00022527"/>
    </source>
</evidence>
<dbReference type="EC" id="2.7.11.22" evidence="2"/>
<sequence>MDRYEKLTRIGEGAYGVVFKCRHRDTGDIVAIKKFTDSEDDPVIHRIAMREIRTLKQLKHPNLINLIEVFKRKRRLHLVFQYVDHTLLKELEQHPNGLDRTQIRKLTWQLLQALHFCHTHNCIHRDVKPENILITKTGQLKLCDFGFARLLTGPGDEYTDYVATRWYRAPELLVGDTQYGPPVDIWAVGCVVAEMLTGLPLWPGRSDLDQLHLITRTMGDLVPRHREIFEKNMFFKGYKLQVPENKSCLDEKFKALSPPLSSKELDFLQCCLTMDPTERSNAEMLLKHAHMEFHGKHFQYTSIELRQVPGASGDGHWTPTNTTKKKEKGTPTGHFKSMLTGQGVISNMRKKSQSQPLSVAIPQTSQTAVPTPEGHVRHPTNTTLQLLDPSASPSQVGGNNPPATRQPWFTTGIVGQGYYSTTLPSLTTTPHAQPHPTSQSPVSHPKIPAWKSHPKAIQGVTLTGTAVTMNPATTGFSAETGSMLNVNSNNNSSGTGSNTTTTSTIGLRVHFPTI</sequence>
<comment type="similarity">
    <text evidence="1">Belongs to the protein kinase superfamily. CMGC Ser/Thr protein kinase family. CDC2/CDKX subfamily.</text>
</comment>
<evidence type="ECO:0000313" key="13">
    <source>
        <dbReference type="EMBL" id="TGZ56840.1"/>
    </source>
</evidence>
<evidence type="ECO:0000256" key="6">
    <source>
        <dbReference type="ARBA" id="ARBA00022777"/>
    </source>
</evidence>
<dbReference type="GO" id="GO:0005634">
    <property type="term" value="C:nucleus"/>
    <property type="evidence" value="ECO:0007669"/>
    <property type="project" value="TreeGrafter"/>
</dbReference>
<dbReference type="InterPro" id="IPR050108">
    <property type="entry name" value="CDK"/>
</dbReference>
<dbReference type="Gene3D" id="1.10.510.10">
    <property type="entry name" value="Transferase(Phosphotransferase) domain 1"/>
    <property type="match status" value="1"/>
</dbReference>
<dbReference type="AlphaFoldDB" id="A0A4S2L2P0"/>
<feature type="region of interest" description="Disordered" evidence="11">
    <location>
        <begin position="367"/>
        <end position="406"/>
    </location>
</feature>
<accession>A0A4S2L2P0</accession>
<dbReference type="PANTHER" id="PTHR24056:SF222">
    <property type="entry name" value="CYCLIN-DEPENDENT KINASE-LIKE 1"/>
    <property type="match status" value="1"/>
</dbReference>
<dbReference type="PANTHER" id="PTHR24056">
    <property type="entry name" value="CELL DIVISION PROTEIN KINASE"/>
    <property type="match status" value="1"/>
</dbReference>
<dbReference type="CDD" id="cd07847">
    <property type="entry name" value="STKc_CDKL1_4"/>
    <property type="match status" value="1"/>
</dbReference>
<feature type="region of interest" description="Disordered" evidence="11">
    <location>
        <begin position="480"/>
        <end position="505"/>
    </location>
</feature>
<dbReference type="InterPro" id="IPR017441">
    <property type="entry name" value="Protein_kinase_ATP_BS"/>
</dbReference>
<dbReference type="OrthoDB" id="548217at2759"/>
<dbReference type="Gene3D" id="3.30.200.20">
    <property type="entry name" value="Phosphorylase Kinase, domain 1"/>
    <property type="match status" value="1"/>
</dbReference>
<dbReference type="PROSITE" id="PS50011">
    <property type="entry name" value="PROTEIN_KINASE_DOM"/>
    <property type="match status" value="1"/>
</dbReference>
<dbReference type="InterPro" id="IPR000719">
    <property type="entry name" value="Prot_kinase_dom"/>
</dbReference>
<evidence type="ECO:0000259" key="12">
    <source>
        <dbReference type="PROSITE" id="PS50011"/>
    </source>
</evidence>
<reference evidence="13 14" key="1">
    <citation type="journal article" date="2019" name="BMC Genomics">
        <title>New insights from Opisthorchis felineus genome: update on genomics of the epidemiologically important liver flukes.</title>
        <authorList>
            <person name="Ershov N.I."/>
            <person name="Mordvinov V.A."/>
            <person name="Prokhortchouk E.B."/>
            <person name="Pakharukova M.Y."/>
            <person name="Gunbin K.V."/>
            <person name="Ustyantsev K."/>
            <person name="Genaev M.A."/>
            <person name="Blinov A.G."/>
            <person name="Mazur A."/>
            <person name="Boulygina E."/>
            <person name="Tsygankova S."/>
            <person name="Khrameeva E."/>
            <person name="Chekanov N."/>
            <person name="Fan G."/>
            <person name="Xiao A."/>
            <person name="Zhang H."/>
            <person name="Xu X."/>
            <person name="Yang H."/>
            <person name="Solovyev V."/>
            <person name="Lee S.M."/>
            <person name="Liu X."/>
            <person name="Afonnikov D.A."/>
            <person name="Skryabin K.G."/>
        </authorList>
    </citation>
    <scope>NUCLEOTIDE SEQUENCE [LARGE SCALE GENOMIC DNA]</scope>
    <source>
        <strain evidence="13">AK-0245</strain>
        <tissue evidence="13">Whole organism</tissue>
    </source>
</reference>
<proteinExistence type="inferred from homology"/>
<evidence type="ECO:0000256" key="11">
    <source>
        <dbReference type="SAM" id="MobiDB-lite"/>
    </source>
</evidence>
<evidence type="ECO:0000256" key="4">
    <source>
        <dbReference type="ARBA" id="ARBA00022679"/>
    </source>
</evidence>
<gene>
    <name evidence="13" type="ORF">CRM22_010086</name>
</gene>
<feature type="domain" description="Protein kinase" evidence="12">
    <location>
        <begin position="4"/>
        <end position="291"/>
    </location>
</feature>
<evidence type="ECO:0000256" key="2">
    <source>
        <dbReference type="ARBA" id="ARBA00012425"/>
    </source>
</evidence>
<comment type="caution">
    <text evidence="13">The sequence shown here is derived from an EMBL/GenBank/DDBJ whole genome shotgun (WGS) entry which is preliminary data.</text>
</comment>
<evidence type="ECO:0000256" key="9">
    <source>
        <dbReference type="ARBA" id="ARBA00048367"/>
    </source>
</evidence>
<feature type="region of interest" description="Disordered" evidence="11">
    <location>
        <begin position="424"/>
        <end position="449"/>
    </location>
</feature>
<evidence type="ECO:0000256" key="7">
    <source>
        <dbReference type="ARBA" id="ARBA00022840"/>
    </source>
</evidence>
<evidence type="ECO:0000256" key="1">
    <source>
        <dbReference type="ARBA" id="ARBA00006485"/>
    </source>
</evidence>
<dbReference type="SMART" id="SM00220">
    <property type="entry name" value="S_TKc"/>
    <property type="match status" value="1"/>
</dbReference>
<evidence type="ECO:0000256" key="10">
    <source>
        <dbReference type="PROSITE-ProRule" id="PRU10141"/>
    </source>
</evidence>
<keyword evidence="7 10" id="KW-0067">ATP-binding</keyword>
<dbReference type="Pfam" id="PF00069">
    <property type="entry name" value="Pkinase"/>
    <property type="match status" value="1"/>
</dbReference>
<keyword evidence="14" id="KW-1185">Reference proteome</keyword>
<evidence type="ECO:0000256" key="5">
    <source>
        <dbReference type="ARBA" id="ARBA00022741"/>
    </source>
</evidence>
<protein>
    <recommendedName>
        <fullName evidence="2">cyclin-dependent kinase</fullName>
        <ecNumber evidence="2">2.7.11.22</ecNumber>
    </recommendedName>
</protein>
<keyword evidence="4" id="KW-0808">Transferase</keyword>
<dbReference type="PROSITE" id="PS00107">
    <property type="entry name" value="PROTEIN_KINASE_ATP"/>
    <property type="match status" value="1"/>
</dbReference>
<evidence type="ECO:0000313" key="14">
    <source>
        <dbReference type="Proteomes" id="UP000308267"/>
    </source>
</evidence>
<feature type="binding site" evidence="10">
    <location>
        <position position="34"/>
    </location>
    <ligand>
        <name>ATP</name>
        <dbReference type="ChEBI" id="CHEBI:30616"/>
    </ligand>
</feature>
<evidence type="ECO:0000256" key="8">
    <source>
        <dbReference type="ARBA" id="ARBA00047811"/>
    </source>
</evidence>
<dbReference type="Proteomes" id="UP000308267">
    <property type="component" value="Unassembled WGS sequence"/>
</dbReference>
<dbReference type="EMBL" id="SJOL01009574">
    <property type="protein sequence ID" value="TGZ56840.1"/>
    <property type="molecule type" value="Genomic_DNA"/>
</dbReference>
<dbReference type="PROSITE" id="PS00108">
    <property type="entry name" value="PROTEIN_KINASE_ST"/>
    <property type="match status" value="1"/>
</dbReference>
<dbReference type="InterPro" id="IPR011009">
    <property type="entry name" value="Kinase-like_dom_sf"/>
</dbReference>
<dbReference type="SUPFAM" id="SSF56112">
    <property type="entry name" value="Protein kinase-like (PK-like)"/>
    <property type="match status" value="1"/>
</dbReference>
<comment type="catalytic activity">
    <reaction evidence="8">
        <text>L-threonyl-[protein] + ATP = O-phospho-L-threonyl-[protein] + ADP + H(+)</text>
        <dbReference type="Rhea" id="RHEA:46608"/>
        <dbReference type="Rhea" id="RHEA-COMP:11060"/>
        <dbReference type="Rhea" id="RHEA-COMP:11605"/>
        <dbReference type="ChEBI" id="CHEBI:15378"/>
        <dbReference type="ChEBI" id="CHEBI:30013"/>
        <dbReference type="ChEBI" id="CHEBI:30616"/>
        <dbReference type="ChEBI" id="CHEBI:61977"/>
        <dbReference type="ChEBI" id="CHEBI:456216"/>
        <dbReference type="EC" id="2.7.11.22"/>
    </reaction>
</comment>